<feature type="compositionally biased region" description="Low complexity" evidence="5">
    <location>
        <begin position="468"/>
        <end position="484"/>
    </location>
</feature>
<evidence type="ECO:0000313" key="9">
    <source>
        <dbReference type="Proteomes" id="UP001215216"/>
    </source>
</evidence>
<dbReference type="PANTHER" id="PTHR30566:SF25">
    <property type="entry name" value="INNER MEMBRANE PROTEIN"/>
    <property type="match status" value="1"/>
</dbReference>
<dbReference type="Gene3D" id="1.10.287.1260">
    <property type="match status" value="1"/>
</dbReference>
<comment type="subcellular location">
    <subcellularLocation>
        <location evidence="1">Membrane</location>
    </subcellularLocation>
</comment>
<protein>
    <submittedName>
        <fullName evidence="8">Mechanosensitive ion channel</fullName>
    </submittedName>
</protein>
<keyword evidence="4 6" id="KW-0472">Membrane</keyword>
<organism evidence="8 9">
    <name type="scientific">Arcanobacterium canis</name>
    <dbReference type="NCBI Taxonomy" id="999183"/>
    <lineage>
        <taxon>Bacteria</taxon>
        <taxon>Bacillati</taxon>
        <taxon>Actinomycetota</taxon>
        <taxon>Actinomycetes</taxon>
        <taxon>Actinomycetales</taxon>
        <taxon>Actinomycetaceae</taxon>
        <taxon>Arcanobacterium</taxon>
    </lineage>
</organism>
<sequence>MFTHWFVQAVMAKSPTPSPTPSPSPSSLEEKAHEVVEASFDVMQMVIGVGVGAVAGLVVGLVSIAFLTAMVARRKHLKPIIHAAARPIDVLLIVIGAWFGFNFAAANTAQGVEPYWFAYASQMFLIAAIIAGTYLVASIAKGIVTSIYARVSELSSSKAARIETQTQILHRVILVAIWLIGFAAVLLTFPGARAAGASLLASAGVLSVVAGIAAQGTLSNIFAGLQLAFSDSIRVGDIVDFEGNYTTVEEITLTYVVLAIWDGRRIIVPSQRLVSQPFQNWTRRAPEMYGDVTWQVDWAVPVQAMRLEVERLLANSDLWDGRLGVFQVSDASGTNLVVRAVISAKDSSTLVDLKNYLREQIVLWIQKEARQSIPHQREYHHESVSIEESREVTTALVEARLAEEKKAKQQVREAQTAVRKPSYLSTFELEKQDVQSTRVLTAADMKILAQKAESASNPDDTEAKPTQSAARSSSTASSAGTPSGKIANRGKSMAKAAREFASSGKFKRTSIAERLSQSATQEAHESPLNSPLTTTANVKPGHEASLFSGSPENEQRAETYAGPGEEAYEERKRKVDEAKIAAKGNPTAIESGDTASDSQAAQGGEND</sequence>
<evidence type="ECO:0000256" key="1">
    <source>
        <dbReference type="ARBA" id="ARBA00004370"/>
    </source>
</evidence>
<feature type="transmembrane region" description="Helical" evidence="6">
    <location>
        <begin position="84"/>
        <end position="104"/>
    </location>
</feature>
<proteinExistence type="predicted"/>
<evidence type="ECO:0000256" key="4">
    <source>
        <dbReference type="ARBA" id="ARBA00023136"/>
    </source>
</evidence>
<feature type="transmembrane region" description="Helical" evidence="6">
    <location>
        <begin position="45"/>
        <end position="72"/>
    </location>
</feature>
<feature type="compositionally biased region" description="Polar residues" evidence="5">
    <location>
        <begin position="515"/>
        <end position="537"/>
    </location>
</feature>
<dbReference type="Proteomes" id="UP001215216">
    <property type="component" value="Chromosome"/>
</dbReference>
<dbReference type="Gene3D" id="2.30.30.60">
    <property type="match status" value="1"/>
</dbReference>
<keyword evidence="9" id="KW-1185">Reference proteome</keyword>
<evidence type="ECO:0000259" key="7">
    <source>
        <dbReference type="Pfam" id="PF00924"/>
    </source>
</evidence>
<feature type="compositionally biased region" description="Basic and acidic residues" evidence="5">
    <location>
        <begin position="569"/>
        <end position="580"/>
    </location>
</feature>
<evidence type="ECO:0000256" key="3">
    <source>
        <dbReference type="ARBA" id="ARBA00022989"/>
    </source>
</evidence>
<dbReference type="Pfam" id="PF00924">
    <property type="entry name" value="MS_channel_2nd"/>
    <property type="match status" value="1"/>
</dbReference>
<evidence type="ECO:0000256" key="5">
    <source>
        <dbReference type="SAM" id="MobiDB-lite"/>
    </source>
</evidence>
<evidence type="ECO:0000313" key="8">
    <source>
        <dbReference type="EMBL" id="WFM83176.1"/>
    </source>
</evidence>
<dbReference type="InterPro" id="IPR006685">
    <property type="entry name" value="MscS_channel_2nd"/>
</dbReference>
<feature type="domain" description="Mechanosensitive ion channel MscS" evidence="7">
    <location>
        <begin position="217"/>
        <end position="283"/>
    </location>
</feature>
<dbReference type="InterPro" id="IPR010920">
    <property type="entry name" value="LSM_dom_sf"/>
</dbReference>
<evidence type="ECO:0000256" key="6">
    <source>
        <dbReference type="SAM" id="Phobius"/>
    </source>
</evidence>
<reference evidence="8 9" key="1">
    <citation type="submission" date="2023-03" db="EMBL/GenBank/DDBJ databases">
        <title>Complete genome of Arcanobacterium canis strain DSM 25104 isolated in 2010 from a canine otitis externa in Germany.</title>
        <authorList>
            <person name="Borowiak M."/>
            <person name="Kreitlow A."/>
            <person name="Malorny B."/>
            <person name="Laemmler C."/>
            <person name="Prenger-Berninghoff E."/>
            <person name="Ploetz M."/>
            <person name="Abdulmawjood A."/>
        </authorList>
    </citation>
    <scope>NUCLEOTIDE SEQUENCE [LARGE SCALE GENOMIC DNA]</scope>
    <source>
        <strain evidence="8 9">DSM 25104</strain>
    </source>
</reference>
<dbReference type="InterPro" id="IPR023408">
    <property type="entry name" value="MscS_beta-dom_sf"/>
</dbReference>
<gene>
    <name evidence="8" type="ORF">P7079_07220</name>
</gene>
<feature type="transmembrane region" description="Helical" evidence="6">
    <location>
        <begin position="168"/>
        <end position="189"/>
    </location>
</feature>
<dbReference type="SUPFAM" id="SSF50182">
    <property type="entry name" value="Sm-like ribonucleoproteins"/>
    <property type="match status" value="1"/>
</dbReference>
<feature type="transmembrane region" description="Helical" evidence="6">
    <location>
        <begin position="124"/>
        <end position="148"/>
    </location>
</feature>
<name>A0ABY8G1A3_9ACTO</name>
<accession>A0ABY8G1A3</accession>
<dbReference type="PANTHER" id="PTHR30566">
    <property type="entry name" value="YNAI-RELATED MECHANOSENSITIVE ION CHANNEL"/>
    <property type="match status" value="1"/>
</dbReference>
<evidence type="ECO:0000256" key="2">
    <source>
        <dbReference type="ARBA" id="ARBA00022692"/>
    </source>
</evidence>
<feature type="region of interest" description="Disordered" evidence="5">
    <location>
        <begin position="451"/>
        <end position="607"/>
    </location>
</feature>
<keyword evidence="3 6" id="KW-1133">Transmembrane helix</keyword>
<keyword evidence="2 6" id="KW-0812">Transmembrane</keyword>
<dbReference type="RefSeq" id="WP_278012601.1">
    <property type="nucleotide sequence ID" value="NZ_CP121208.1"/>
</dbReference>
<dbReference type="EMBL" id="CP121208">
    <property type="protein sequence ID" value="WFM83176.1"/>
    <property type="molecule type" value="Genomic_DNA"/>
</dbReference>